<dbReference type="EMBL" id="CM047748">
    <property type="protein sequence ID" value="KAJ0014472.1"/>
    <property type="molecule type" value="Genomic_DNA"/>
</dbReference>
<evidence type="ECO:0000313" key="1">
    <source>
        <dbReference type="EMBL" id="KAJ0014472.1"/>
    </source>
</evidence>
<comment type="caution">
    <text evidence="1">The sequence shown here is derived from an EMBL/GenBank/DDBJ whole genome shotgun (WGS) entry which is preliminary data.</text>
</comment>
<accession>A0ACC0XCS5</accession>
<evidence type="ECO:0000313" key="2">
    <source>
        <dbReference type="Proteomes" id="UP001163603"/>
    </source>
</evidence>
<dbReference type="Proteomes" id="UP001163603">
    <property type="component" value="Chromosome 13"/>
</dbReference>
<proteinExistence type="predicted"/>
<organism evidence="1 2">
    <name type="scientific">Pistacia integerrima</name>
    <dbReference type="NCBI Taxonomy" id="434235"/>
    <lineage>
        <taxon>Eukaryota</taxon>
        <taxon>Viridiplantae</taxon>
        <taxon>Streptophyta</taxon>
        <taxon>Embryophyta</taxon>
        <taxon>Tracheophyta</taxon>
        <taxon>Spermatophyta</taxon>
        <taxon>Magnoliopsida</taxon>
        <taxon>eudicotyledons</taxon>
        <taxon>Gunneridae</taxon>
        <taxon>Pentapetalae</taxon>
        <taxon>rosids</taxon>
        <taxon>malvids</taxon>
        <taxon>Sapindales</taxon>
        <taxon>Anacardiaceae</taxon>
        <taxon>Pistacia</taxon>
    </lineage>
</organism>
<protein>
    <submittedName>
        <fullName evidence="1">Uncharacterized protein</fullName>
    </submittedName>
</protein>
<name>A0ACC0XCS5_9ROSI</name>
<reference evidence="2" key="1">
    <citation type="journal article" date="2023" name="G3 (Bethesda)">
        <title>Genome assembly and association tests identify interacting loci associated with vigor, precocity, and sex in interspecific pistachio rootstocks.</title>
        <authorList>
            <person name="Palmer W."/>
            <person name="Jacygrad E."/>
            <person name="Sagayaradj S."/>
            <person name="Cavanaugh K."/>
            <person name="Han R."/>
            <person name="Bertier L."/>
            <person name="Beede B."/>
            <person name="Kafkas S."/>
            <person name="Golino D."/>
            <person name="Preece J."/>
            <person name="Michelmore R."/>
        </authorList>
    </citation>
    <scope>NUCLEOTIDE SEQUENCE [LARGE SCALE GENOMIC DNA]</scope>
</reference>
<keyword evidence="2" id="KW-1185">Reference proteome</keyword>
<gene>
    <name evidence="1" type="ORF">Pint_21340</name>
</gene>
<sequence>MATGKDEVLILIQTLNIKHILTPVLPTRCSEKF</sequence>